<dbReference type="EMBL" id="SDOV01000001">
    <property type="protein sequence ID" value="KAH7644846.1"/>
    <property type="molecule type" value="Genomic_DNA"/>
</dbReference>
<sequence>MDALFMPFIGYFHIQILSIVMFLIISSEWLLCHSVQLIGIESRMATEPSEITAVVITYCPLIEIDYNYEANVNLTRSRNYYECPGSQGPMYTQCCEYNRCCLPSIYTRLDQNVYYYAALISLLGFALLIIIICSCCTLRRCLKCHNKQDLHLRENKLFEMSHQQQPNHVGHHTSQQTFGPESKSNHHRMDDEWLPVMDQVDDSPLAHYYSNPNPNVARDDHNYVEGGIDGGSCLPMPSILINPLADHRPQNWQAQFLFEGMV</sequence>
<accession>A0A922I1Z3</accession>
<reference evidence="3" key="3">
    <citation type="journal article" date="2021" name="World Allergy Organ. J.">
        <title>Chromosome-level assembly of Dermatophagoides farinae genome and transcriptome reveals two novel allergens Der f 37 and Der f 39.</title>
        <authorList>
            <person name="Chen J."/>
            <person name="Cai Z."/>
            <person name="Fan D."/>
            <person name="Hu J."/>
            <person name="Hou Y."/>
            <person name="He Y."/>
            <person name="Zhang Z."/>
            <person name="Zhao Z."/>
            <person name="Gao P."/>
            <person name="Hu W."/>
            <person name="Sun J."/>
            <person name="Li J."/>
            <person name="Ji K."/>
        </authorList>
    </citation>
    <scope>NUCLEOTIDE SEQUENCE</scope>
    <source>
        <strain evidence="3">JKM2019</strain>
    </source>
</reference>
<keyword evidence="2" id="KW-1133">Transmembrane helix</keyword>
<proteinExistence type="predicted"/>
<reference evidence="3" key="2">
    <citation type="submission" date="2020-06" db="EMBL/GenBank/DDBJ databases">
        <authorList>
            <person name="Ji K."/>
            <person name="Li J."/>
        </authorList>
    </citation>
    <scope>NUCLEOTIDE SEQUENCE</scope>
    <source>
        <strain evidence="3">JKM2019</strain>
        <tissue evidence="3">Whole body</tissue>
    </source>
</reference>
<feature type="transmembrane region" description="Helical" evidence="2">
    <location>
        <begin position="113"/>
        <end position="132"/>
    </location>
</feature>
<gene>
    <name evidence="4" type="ORF">DERF_004221</name>
    <name evidence="3" type="ORF">HUG17_0384</name>
</gene>
<name>A0A922I1Z3_DERFA</name>
<feature type="transmembrane region" description="Helical" evidence="2">
    <location>
        <begin position="12"/>
        <end position="31"/>
    </location>
</feature>
<reference evidence="4" key="4">
    <citation type="journal article" date="2022" name="Res Sq">
        <title>Comparative Genomics Reveals Insights into the Divergent Evolution of Astigmatic Mites and Household Pest Adaptations.</title>
        <authorList>
            <person name="Xiong Q."/>
            <person name="Wan A.T.-Y."/>
            <person name="Liu X.-Y."/>
            <person name="Fung C.S.-H."/>
            <person name="Xiao X."/>
            <person name="Malainual N."/>
            <person name="Hou J."/>
            <person name="Wang L."/>
            <person name="Wang M."/>
            <person name="Yang K."/>
            <person name="Cui Y."/>
            <person name="Leung E."/>
            <person name="Nong W."/>
            <person name="Shin S.-K."/>
            <person name="Au S."/>
            <person name="Jeong K.Y."/>
            <person name="Chew F.T."/>
            <person name="Hui J."/>
            <person name="Leung T.F."/>
            <person name="Tungtrongchitr A."/>
            <person name="Zhong N."/>
            <person name="Liu Z."/>
            <person name="Tsui S."/>
        </authorList>
    </citation>
    <scope>NUCLEOTIDE SEQUENCE</scope>
    <source>
        <strain evidence="4">Derf</strain>
        <tissue evidence="4">Whole organism</tissue>
    </source>
</reference>
<keyword evidence="2" id="KW-0812">Transmembrane</keyword>
<organism evidence="4 5">
    <name type="scientific">Dermatophagoides farinae</name>
    <name type="common">American house dust mite</name>
    <dbReference type="NCBI Taxonomy" id="6954"/>
    <lineage>
        <taxon>Eukaryota</taxon>
        <taxon>Metazoa</taxon>
        <taxon>Ecdysozoa</taxon>
        <taxon>Arthropoda</taxon>
        <taxon>Chelicerata</taxon>
        <taxon>Arachnida</taxon>
        <taxon>Acari</taxon>
        <taxon>Acariformes</taxon>
        <taxon>Sarcoptiformes</taxon>
        <taxon>Astigmata</taxon>
        <taxon>Psoroptidia</taxon>
        <taxon>Analgoidea</taxon>
        <taxon>Pyroglyphidae</taxon>
        <taxon>Dermatophagoidinae</taxon>
        <taxon>Dermatophagoides</taxon>
    </lineage>
</organism>
<evidence type="ECO:0000313" key="4">
    <source>
        <dbReference type="EMBL" id="KAH9520516.1"/>
    </source>
</evidence>
<keyword evidence="5" id="KW-1185">Reference proteome</keyword>
<comment type="caution">
    <text evidence="4">The sequence shown here is derived from an EMBL/GenBank/DDBJ whole genome shotgun (WGS) entry which is preliminary data.</text>
</comment>
<feature type="region of interest" description="Disordered" evidence="1">
    <location>
        <begin position="163"/>
        <end position="187"/>
    </location>
</feature>
<dbReference type="Proteomes" id="UP000828236">
    <property type="component" value="Unassembled WGS sequence"/>
</dbReference>
<dbReference type="Proteomes" id="UP000790347">
    <property type="component" value="Unassembled WGS sequence"/>
</dbReference>
<feature type="compositionally biased region" description="Polar residues" evidence="1">
    <location>
        <begin position="163"/>
        <end position="179"/>
    </location>
</feature>
<evidence type="ECO:0000313" key="5">
    <source>
        <dbReference type="Proteomes" id="UP000790347"/>
    </source>
</evidence>
<dbReference type="EMBL" id="ASGP02000002">
    <property type="protein sequence ID" value="KAH9520516.1"/>
    <property type="molecule type" value="Genomic_DNA"/>
</dbReference>
<evidence type="ECO:0000313" key="3">
    <source>
        <dbReference type="EMBL" id="KAH7644846.1"/>
    </source>
</evidence>
<protein>
    <submittedName>
        <fullName evidence="4">Uncharacterized protein</fullName>
    </submittedName>
</protein>
<evidence type="ECO:0000256" key="2">
    <source>
        <dbReference type="SAM" id="Phobius"/>
    </source>
</evidence>
<evidence type="ECO:0000256" key="1">
    <source>
        <dbReference type="SAM" id="MobiDB-lite"/>
    </source>
</evidence>
<reference evidence="4" key="1">
    <citation type="submission" date="2013-05" db="EMBL/GenBank/DDBJ databases">
        <authorList>
            <person name="Yim A.K.Y."/>
            <person name="Chan T.F."/>
            <person name="Ji K.M."/>
            <person name="Liu X.Y."/>
            <person name="Zhou J.W."/>
            <person name="Li R.Q."/>
            <person name="Yang K.Y."/>
            <person name="Li J."/>
            <person name="Li M."/>
            <person name="Law P.T.W."/>
            <person name="Wu Y.L."/>
            <person name="Cai Z.L."/>
            <person name="Qin H."/>
            <person name="Bao Y."/>
            <person name="Leung R.K.K."/>
            <person name="Ng P.K.S."/>
            <person name="Zou J."/>
            <person name="Zhong X.J."/>
            <person name="Ran P.X."/>
            <person name="Zhong N.S."/>
            <person name="Liu Z.G."/>
            <person name="Tsui S.K.W."/>
        </authorList>
    </citation>
    <scope>NUCLEOTIDE SEQUENCE</scope>
    <source>
        <strain evidence="4">Derf</strain>
        <tissue evidence="4">Whole organism</tissue>
    </source>
</reference>
<keyword evidence="2" id="KW-0472">Membrane</keyword>
<dbReference type="AlphaFoldDB" id="A0A922I1Z3"/>